<dbReference type="EnsemblMetazoa" id="ENSAATROPT017661">
    <property type="protein sequence ID" value="ENSAATROPP015614"/>
    <property type="gene ID" value="ENSAATROPG014426"/>
</dbReference>
<keyword evidence="2" id="KW-1185">Reference proteome</keyword>
<dbReference type="AlphaFoldDB" id="A0AAG5DXN3"/>
<organism evidence="1 2">
    <name type="scientific">Anopheles atroparvus</name>
    <name type="common">European mosquito</name>
    <dbReference type="NCBI Taxonomy" id="41427"/>
    <lineage>
        <taxon>Eukaryota</taxon>
        <taxon>Metazoa</taxon>
        <taxon>Ecdysozoa</taxon>
        <taxon>Arthropoda</taxon>
        <taxon>Hexapoda</taxon>
        <taxon>Insecta</taxon>
        <taxon>Pterygota</taxon>
        <taxon>Neoptera</taxon>
        <taxon>Endopterygota</taxon>
        <taxon>Diptera</taxon>
        <taxon>Nematocera</taxon>
        <taxon>Culicoidea</taxon>
        <taxon>Culicidae</taxon>
        <taxon>Anophelinae</taxon>
        <taxon>Anopheles</taxon>
    </lineage>
</organism>
<name>A0AAG5DXN3_ANOAO</name>
<dbReference type="Proteomes" id="UP000075880">
    <property type="component" value="Unassembled WGS sequence"/>
</dbReference>
<reference evidence="1" key="2">
    <citation type="submission" date="2024-04" db="UniProtKB">
        <authorList>
            <consortium name="EnsemblMetazoa"/>
        </authorList>
    </citation>
    <scope>IDENTIFICATION</scope>
    <source>
        <strain evidence="1">EBRO</strain>
    </source>
</reference>
<evidence type="ECO:0000313" key="1">
    <source>
        <dbReference type="EnsemblMetazoa" id="ENSAATROPP015614"/>
    </source>
</evidence>
<evidence type="ECO:0000313" key="2">
    <source>
        <dbReference type="Proteomes" id="UP000075880"/>
    </source>
</evidence>
<protein>
    <submittedName>
        <fullName evidence="1">Uncharacterized protein</fullName>
    </submittedName>
</protein>
<accession>A0AAG5DXN3</accession>
<reference evidence="2" key="1">
    <citation type="submission" date="2021-09" db="EMBL/GenBank/DDBJ databases">
        <authorList>
            <consortium name="Infravec"/>
            <person name="Campbell I L."/>
            <person name="Maslen G."/>
            <person name="Yates A."/>
        </authorList>
    </citation>
    <scope>NUCLEOTIDE SEQUENCE [LARGE SCALE GENOMIC DNA]</scope>
    <source>
        <strain evidence="2">Infravec2 EBRE</strain>
    </source>
</reference>
<dbReference type="EnsemblMetazoa" id="ENSAATROPT017524">
    <property type="protein sequence ID" value="ENSAATROPP015480"/>
    <property type="gene ID" value="ENSAATROPG014324"/>
</dbReference>
<sequence>MSTVWDGRESRLTVRTPHRIRGATAIAARYFEYFFLGYSTRAQYRFLRGAQTRSQNTGALHVSDGDFAAFLTADAGVSYRNSRREMLDF</sequence>
<proteinExistence type="predicted"/>